<dbReference type="Gene3D" id="3.20.20.450">
    <property type="entry name" value="EAL domain"/>
    <property type="match status" value="1"/>
</dbReference>
<evidence type="ECO:0000313" key="3">
    <source>
        <dbReference type="EMBL" id="KJF16229.1"/>
    </source>
</evidence>
<gene>
    <name evidence="3" type="primary">cph24</name>
    <name evidence="3" type="ORF">AXFE_29230</name>
</gene>
<dbReference type="SMART" id="SM00052">
    <property type="entry name" value="EAL"/>
    <property type="match status" value="1"/>
</dbReference>
<dbReference type="Pfam" id="PF00990">
    <property type="entry name" value="GGDEF"/>
    <property type="match status" value="1"/>
</dbReference>
<dbReference type="InterPro" id="IPR050706">
    <property type="entry name" value="Cyclic-di-GMP_PDE-like"/>
</dbReference>
<feature type="domain" description="GGDEF" evidence="2">
    <location>
        <begin position="151"/>
        <end position="285"/>
    </location>
</feature>
<dbReference type="SUPFAM" id="SSF55073">
    <property type="entry name" value="Nucleotide cyclase"/>
    <property type="match status" value="1"/>
</dbReference>
<dbReference type="AlphaFoldDB" id="A0A0D8HEB6"/>
<organism evidence="3 4">
    <name type="scientific">Acidithrix ferrooxidans</name>
    <dbReference type="NCBI Taxonomy" id="1280514"/>
    <lineage>
        <taxon>Bacteria</taxon>
        <taxon>Bacillati</taxon>
        <taxon>Actinomycetota</taxon>
        <taxon>Acidimicrobiia</taxon>
        <taxon>Acidimicrobiales</taxon>
        <taxon>Acidimicrobiaceae</taxon>
        <taxon>Acidithrix</taxon>
    </lineage>
</organism>
<dbReference type="SUPFAM" id="SSF55785">
    <property type="entry name" value="PYP-like sensor domain (PAS domain)"/>
    <property type="match status" value="1"/>
</dbReference>
<dbReference type="InterPro" id="IPR043128">
    <property type="entry name" value="Rev_trsase/Diguanyl_cyclase"/>
</dbReference>
<dbReference type="InterPro" id="IPR035965">
    <property type="entry name" value="PAS-like_dom_sf"/>
</dbReference>
<dbReference type="GO" id="GO:0071111">
    <property type="term" value="F:cyclic-guanylate-specific phosphodiesterase activity"/>
    <property type="evidence" value="ECO:0007669"/>
    <property type="project" value="InterPro"/>
</dbReference>
<sequence>MAWTRLIISFSSGMVASCTPEITSITGYGQSDLEMVNFISLIHPEDQFLYAQVVDDFWSSGVLGEISIRLLDASSEYREMVLRVAGRSQTDEELQIMIDIALLQDQDDLLGPRDAQPMVSFEIQSVTGLYGLDYLFYEYERIQSVVGVEVGGLALLVIDIDRFAIIQSALGVSGSNSVLGVVAHRFEDALGGVFPLVHIEKDRFGLLCIGITEVAQVEMVTRTLRSILDTPVVAPDGEEVVVTACVGVTIVTNSDFSGQDLLSQAMAARDRAKARGASKVEYYSDLRSSSATDRRSFENIVRRAIDSSELVVLFQPIISLEHRRICGVEALVRMHHPERGLISPIEFIPVAKEIGRLPRLGTQVGAAALSALTSWSQLYPDQLLTMGINLSGDELDEPDVVEALISQLDNVTIAKDRIFIELGALDLDPKSRSHASIERLSEYGVSLSVDEFGAGISALGIFSRYPVSQVKIDRSLVLSLGENERSYRVMGGLVKLAHSLDAEVVGIGVERAEQIRIMRALEIDKVQGYHIGQPVEKEQIDTQLELLSASHEGL</sequence>
<dbReference type="EMBL" id="JXYS01000092">
    <property type="protein sequence ID" value="KJF16229.1"/>
    <property type="molecule type" value="Genomic_DNA"/>
</dbReference>
<dbReference type="Gene3D" id="3.30.70.270">
    <property type="match status" value="1"/>
</dbReference>
<evidence type="ECO:0000313" key="4">
    <source>
        <dbReference type="Proteomes" id="UP000032360"/>
    </source>
</evidence>
<dbReference type="PROSITE" id="PS51257">
    <property type="entry name" value="PROKAR_LIPOPROTEIN"/>
    <property type="match status" value="1"/>
</dbReference>
<dbReference type="Proteomes" id="UP000032360">
    <property type="component" value="Unassembled WGS sequence"/>
</dbReference>
<dbReference type="InterPro" id="IPR035919">
    <property type="entry name" value="EAL_sf"/>
</dbReference>
<dbReference type="InterPro" id="IPR000160">
    <property type="entry name" value="GGDEF_dom"/>
</dbReference>
<dbReference type="InterPro" id="IPR029787">
    <property type="entry name" value="Nucleotide_cyclase"/>
</dbReference>
<dbReference type="Gene3D" id="3.30.450.20">
    <property type="entry name" value="PAS domain"/>
    <property type="match status" value="1"/>
</dbReference>
<accession>A0A0D8HEB6</accession>
<evidence type="ECO:0000259" key="2">
    <source>
        <dbReference type="PROSITE" id="PS50887"/>
    </source>
</evidence>
<protein>
    <submittedName>
        <fullName evidence="3">Phytochrome-like protein cph2</fullName>
    </submittedName>
</protein>
<name>A0A0D8HEB6_9ACTN</name>
<dbReference type="SUPFAM" id="SSF141868">
    <property type="entry name" value="EAL domain-like"/>
    <property type="match status" value="1"/>
</dbReference>
<dbReference type="CDD" id="cd01948">
    <property type="entry name" value="EAL"/>
    <property type="match status" value="1"/>
</dbReference>
<dbReference type="STRING" id="1280514.AXFE_29230"/>
<proteinExistence type="predicted"/>
<feature type="domain" description="EAL" evidence="1">
    <location>
        <begin position="294"/>
        <end position="548"/>
    </location>
</feature>
<dbReference type="PANTHER" id="PTHR33121">
    <property type="entry name" value="CYCLIC DI-GMP PHOSPHODIESTERASE PDEF"/>
    <property type="match status" value="1"/>
</dbReference>
<evidence type="ECO:0000259" key="1">
    <source>
        <dbReference type="PROSITE" id="PS50883"/>
    </source>
</evidence>
<dbReference type="Pfam" id="PF00563">
    <property type="entry name" value="EAL"/>
    <property type="match status" value="1"/>
</dbReference>
<dbReference type="InterPro" id="IPR001633">
    <property type="entry name" value="EAL_dom"/>
</dbReference>
<comment type="caution">
    <text evidence="3">The sequence shown here is derived from an EMBL/GenBank/DDBJ whole genome shotgun (WGS) entry which is preliminary data.</text>
</comment>
<dbReference type="PANTHER" id="PTHR33121:SF70">
    <property type="entry name" value="SIGNALING PROTEIN YKOW"/>
    <property type="match status" value="1"/>
</dbReference>
<dbReference type="PATRIC" id="fig|1280514.3.peg.3866"/>
<keyword evidence="4" id="KW-1185">Reference proteome</keyword>
<dbReference type="SMART" id="SM00267">
    <property type="entry name" value="GGDEF"/>
    <property type="match status" value="1"/>
</dbReference>
<reference evidence="3 4" key="1">
    <citation type="submission" date="2015-01" db="EMBL/GenBank/DDBJ databases">
        <title>Draft genome of the acidophilic iron oxidizer Acidithrix ferrooxidans strain Py-F3.</title>
        <authorList>
            <person name="Poehlein A."/>
            <person name="Eisen S."/>
            <person name="Schloemann M."/>
            <person name="Johnson B.D."/>
            <person name="Daniel R."/>
            <person name="Muehling M."/>
        </authorList>
    </citation>
    <scope>NUCLEOTIDE SEQUENCE [LARGE SCALE GENOMIC DNA]</scope>
    <source>
        <strain evidence="3 4">Py-F3</strain>
    </source>
</reference>
<dbReference type="PROSITE" id="PS50883">
    <property type="entry name" value="EAL"/>
    <property type="match status" value="1"/>
</dbReference>
<dbReference type="PROSITE" id="PS50887">
    <property type="entry name" value="GGDEF"/>
    <property type="match status" value="1"/>
</dbReference>